<organism evidence="1 2">
    <name type="scientific">Glycine soja</name>
    <name type="common">Wild soybean</name>
    <dbReference type="NCBI Taxonomy" id="3848"/>
    <lineage>
        <taxon>Eukaryota</taxon>
        <taxon>Viridiplantae</taxon>
        <taxon>Streptophyta</taxon>
        <taxon>Embryophyta</taxon>
        <taxon>Tracheophyta</taxon>
        <taxon>Spermatophyta</taxon>
        <taxon>Magnoliopsida</taxon>
        <taxon>eudicotyledons</taxon>
        <taxon>Gunneridae</taxon>
        <taxon>Pentapetalae</taxon>
        <taxon>rosids</taxon>
        <taxon>fabids</taxon>
        <taxon>Fabales</taxon>
        <taxon>Fabaceae</taxon>
        <taxon>Papilionoideae</taxon>
        <taxon>50 kb inversion clade</taxon>
        <taxon>NPAAA clade</taxon>
        <taxon>indigoferoid/millettioid clade</taxon>
        <taxon>Phaseoleae</taxon>
        <taxon>Glycine</taxon>
        <taxon>Glycine subgen. Soja</taxon>
    </lineage>
</organism>
<dbReference type="Proteomes" id="UP000289340">
    <property type="component" value="Chromosome 18"/>
</dbReference>
<dbReference type="EMBL" id="QZWG01000018">
    <property type="protein sequence ID" value="RZB53640.1"/>
    <property type="molecule type" value="Genomic_DNA"/>
</dbReference>
<feature type="non-terminal residue" evidence="1">
    <location>
        <position position="1"/>
    </location>
</feature>
<name>A0A445FXJ6_GLYSO</name>
<proteinExistence type="predicted"/>
<sequence length="102" mass="11322">HGGYIGLPPPPDPSKHDALSSKLCQIISFTHSNGATGSLKDKKNNDGHAQNIFGEVDKIYAIKWNDTLDGVWHLVDKDENYHNVVYNKDLDQPVIVVGWTVL</sequence>
<evidence type="ECO:0000313" key="2">
    <source>
        <dbReference type="Proteomes" id="UP000289340"/>
    </source>
</evidence>
<accession>A0A445FXJ6</accession>
<dbReference type="AlphaFoldDB" id="A0A445FXJ6"/>
<gene>
    <name evidence="1" type="ORF">D0Y65_049536</name>
</gene>
<keyword evidence="2" id="KW-1185">Reference proteome</keyword>
<reference evidence="1 2" key="1">
    <citation type="submission" date="2018-09" db="EMBL/GenBank/DDBJ databases">
        <title>A high-quality reference genome of wild soybean provides a powerful tool to mine soybean genomes.</title>
        <authorList>
            <person name="Xie M."/>
            <person name="Chung C.Y.L."/>
            <person name="Li M.-W."/>
            <person name="Wong F.-L."/>
            <person name="Chan T.-F."/>
            <person name="Lam H.-M."/>
        </authorList>
    </citation>
    <scope>NUCLEOTIDE SEQUENCE [LARGE SCALE GENOMIC DNA]</scope>
    <source>
        <strain evidence="2">cv. W05</strain>
        <tissue evidence="1">Hypocotyl of etiolated seedlings</tissue>
    </source>
</reference>
<evidence type="ECO:0000313" key="1">
    <source>
        <dbReference type="EMBL" id="RZB53640.1"/>
    </source>
</evidence>
<comment type="caution">
    <text evidence="1">The sequence shown here is derived from an EMBL/GenBank/DDBJ whole genome shotgun (WGS) entry which is preliminary data.</text>
</comment>
<protein>
    <submittedName>
        <fullName evidence="1">Uncharacterized protein</fullName>
    </submittedName>
</protein>